<name>A0A1I2T363_9EURY</name>
<gene>
    <name evidence="1" type="ORF">SAMN04488063_2525</name>
</gene>
<dbReference type="AlphaFoldDB" id="A0A1I2T363"/>
<evidence type="ECO:0008006" key="3">
    <source>
        <dbReference type="Google" id="ProtNLM"/>
    </source>
</evidence>
<proteinExistence type="predicted"/>
<evidence type="ECO:0000313" key="1">
    <source>
        <dbReference type="EMBL" id="SFG59392.1"/>
    </source>
</evidence>
<keyword evidence="2" id="KW-1185">Reference proteome</keyword>
<protein>
    <recommendedName>
        <fullName evidence="3">Elongation factor 1-beta</fullName>
    </recommendedName>
</protein>
<evidence type="ECO:0000313" key="2">
    <source>
        <dbReference type="Proteomes" id="UP000198876"/>
    </source>
</evidence>
<dbReference type="RefSeq" id="WP_092893090.1">
    <property type="nucleotide sequence ID" value="NZ_FOOQ01000002.1"/>
</dbReference>
<dbReference type="OrthoDB" id="307292at2157"/>
<dbReference type="Proteomes" id="UP000198876">
    <property type="component" value="Unassembled WGS sequence"/>
</dbReference>
<sequence length="106" mass="11349">MAVYQPDQTESEPDRPAAVRASLTVLVTRDVDGDLSDGVRERLAAIDSVDAVESVEICGLRPALNDLRVDVDAELLVDVPPDDAERASASLSDGFGVKTVESVRLR</sequence>
<reference evidence="2" key="1">
    <citation type="submission" date="2016-10" db="EMBL/GenBank/DDBJ databases">
        <authorList>
            <person name="Varghese N."/>
            <person name="Submissions S."/>
        </authorList>
    </citation>
    <scope>NUCLEOTIDE SEQUENCE [LARGE SCALE GENOMIC DNA]</scope>
    <source>
        <strain evidence="2">CGMCC 1.7739</strain>
    </source>
</reference>
<dbReference type="EMBL" id="FOOQ01000002">
    <property type="protein sequence ID" value="SFG59392.1"/>
    <property type="molecule type" value="Genomic_DNA"/>
</dbReference>
<accession>A0A1I2T363</accession>
<organism evidence="1 2">
    <name type="scientific">Halopelagius inordinatus</name>
    <dbReference type="NCBI Taxonomy" id="553467"/>
    <lineage>
        <taxon>Archaea</taxon>
        <taxon>Methanobacteriati</taxon>
        <taxon>Methanobacteriota</taxon>
        <taxon>Stenosarchaea group</taxon>
        <taxon>Halobacteria</taxon>
        <taxon>Halobacteriales</taxon>
        <taxon>Haloferacaceae</taxon>
    </lineage>
</organism>